<evidence type="ECO:0000256" key="1">
    <source>
        <dbReference type="SAM" id="SignalP"/>
    </source>
</evidence>
<dbReference type="RefSeq" id="WP_175106048.1">
    <property type="nucleotide sequence ID" value="NZ_CADIKM010000017.1"/>
</dbReference>
<dbReference type="InterPro" id="IPR051686">
    <property type="entry name" value="Lipoprotein_DolP"/>
</dbReference>
<dbReference type="PANTHER" id="PTHR34606:SF15">
    <property type="entry name" value="BON DOMAIN-CONTAINING PROTEIN"/>
    <property type="match status" value="1"/>
</dbReference>
<evidence type="ECO:0000313" key="4">
    <source>
        <dbReference type="Proteomes" id="UP000494115"/>
    </source>
</evidence>
<dbReference type="Proteomes" id="UP000494115">
    <property type="component" value="Unassembled WGS sequence"/>
</dbReference>
<dbReference type="Pfam" id="PF04972">
    <property type="entry name" value="BON"/>
    <property type="match status" value="1"/>
</dbReference>
<feature type="chain" id="PRO_5028987527" description="BON domain-containing protein" evidence="1">
    <location>
        <begin position="25"/>
        <end position="118"/>
    </location>
</feature>
<keyword evidence="1" id="KW-0732">Signal</keyword>
<dbReference type="EMBL" id="CADIKM010000017">
    <property type="protein sequence ID" value="CAB3793447.1"/>
    <property type="molecule type" value="Genomic_DNA"/>
</dbReference>
<dbReference type="InterPro" id="IPR007055">
    <property type="entry name" value="BON_dom"/>
</dbReference>
<feature type="signal peptide" evidence="1">
    <location>
        <begin position="1"/>
        <end position="24"/>
    </location>
</feature>
<reference evidence="3 4" key="1">
    <citation type="submission" date="2020-04" db="EMBL/GenBank/DDBJ databases">
        <authorList>
            <person name="De Canck E."/>
        </authorList>
    </citation>
    <scope>NUCLEOTIDE SEQUENCE [LARGE SCALE GENOMIC DNA]</scope>
    <source>
        <strain evidence="3 4">LMG 28138</strain>
    </source>
</reference>
<evidence type="ECO:0000259" key="2">
    <source>
        <dbReference type="PROSITE" id="PS50914"/>
    </source>
</evidence>
<dbReference type="PANTHER" id="PTHR34606">
    <property type="entry name" value="BON DOMAIN-CONTAINING PROTEIN"/>
    <property type="match status" value="1"/>
</dbReference>
<name>A0A6S7BAI2_9BURK</name>
<feature type="domain" description="BON" evidence="2">
    <location>
        <begin position="47"/>
        <end position="115"/>
    </location>
</feature>
<dbReference type="Gene3D" id="3.30.1340.30">
    <property type="match status" value="1"/>
</dbReference>
<keyword evidence="4" id="KW-1185">Reference proteome</keyword>
<dbReference type="PROSITE" id="PS50914">
    <property type="entry name" value="BON"/>
    <property type="match status" value="1"/>
</dbReference>
<proteinExistence type="predicted"/>
<gene>
    <name evidence="3" type="ORF">LMG28138_03538</name>
</gene>
<dbReference type="AlphaFoldDB" id="A0A6S7BAI2"/>
<sequence>MNMTKLVSAASGVLVMLASLSAFAQASGADAMASPAAAPSAHATKAENRQLGKEVKRALTKNKEIDATNIYVRARDGAIRLTGYVPENAQIQIATDVTQGVSGVSSVDNKLTVRQPGH</sequence>
<organism evidence="3 4">
    <name type="scientific">Pararobbsia alpina</name>
    <dbReference type="NCBI Taxonomy" id="621374"/>
    <lineage>
        <taxon>Bacteria</taxon>
        <taxon>Pseudomonadati</taxon>
        <taxon>Pseudomonadota</taxon>
        <taxon>Betaproteobacteria</taxon>
        <taxon>Burkholderiales</taxon>
        <taxon>Burkholderiaceae</taxon>
        <taxon>Pararobbsia</taxon>
    </lineage>
</organism>
<evidence type="ECO:0000313" key="3">
    <source>
        <dbReference type="EMBL" id="CAB3793447.1"/>
    </source>
</evidence>
<accession>A0A6S7BAI2</accession>
<protein>
    <recommendedName>
        <fullName evidence="2">BON domain-containing protein</fullName>
    </recommendedName>
</protein>